<sequence length="344" mass="37871">MSNIAVLTCPKSLCLIVPLSTAAAICFSGFLYLIWFVVTQELPKRLQSESSSLRNSCANRTTTLGLIFTPLNNALGMMALSTTGYYTSSALRTAKYDPNITKTMVSVFISLSESFYVYYVWKRGIFVVKRVFPQFGMWATRSIFLIPPIIVLQCIPDVILCFMRFSNRSATQPILDSMSGILTVVCGSIVIAFDLVLLTAFTIYVKKANTAGISIEADGKLSIVSRYGIATIVTSLFTLGFYVAYYITKLIILYIFSELVVMVTFSVLLMMKVSLFRHDHREEKNLRARITAASGKNSVVSRSGMEGSQSNSTDGGRSSVQGPLDSAPPIPGARRSTVIYLKSK</sequence>
<evidence type="ECO:0000313" key="4">
    <source>
        <dbReference type="Proteomes" id="UP000193642"/>
    </source>
</evidence>
<feature type="transmembrane region" description="Helical" evidence="2">
    <location>
        <begin position="58"/>
        <end position="80"/>
    </location>
</feature>
<dbReference type="Proteomes" id="UP000193642">
    <property type="component" value="Unassembled WGS sequence"/>
</dbReference>
<feature type="transmembrane region" description="Helical" evidence="2">
    <location>
        <begin position="251"/>
        <end position="271"/>
    </location>
</feature>
<feature type="transmembrane region" description="Helical" evidence="2">
    <location>
        <begin position="15"/>
        <end position="38"/>
    </location>
</feature>
<feature type="transmembrane region" description="Helical" evidence="2">
    <location>
        <begin position="100"/>
        <end position="121"/>
    </location>
</feature>
<name>A0A1Y2C8R5_9FUNG</name>
<feature type="transmembrane region" description="Helical" evidence="2">
    <location>
        <begin position="177"/>
        <end position="205"/>
    </location>
</feature>
<gene>
    <name evidence="3" type="ORF">BCR33DRAFT_717635</name>
</gene>
<evidence type="ECO:0000256" key="2">
    <source>
        <dbReference type="SAM" id="Phobius"/>
    </source>
</evidence>
<evidence type="ECO:0000313" key="3">
    <source>
        <dbReference type="EMBL" id="ORY43422.1"/>
    </source>
</evidence>
<feature type="compositionally biased region" description="Polar residues" evidence="1">
    <location>
        <begin position="297"/>
        <end position="321"/>
    </location>
</feature>
<feature type="region of interest" description="Disordered" evidence="1">
    <location>
        <begin position="297"/>
        <end position="336"/>
    </location>
</feature>
<dbReference type="AlphaFoldDB" id="A0A1Y2C8R5"/>
<organism evidence="3 4">
    <name type="scientific">Rhizoclosmatium globosum</name>
    <dbReference type="NCBI Taxonomy" id="329046"/>
    <lineage>
        <taxon>Eukaryota</taxon>
        <taxon>Fungi</taxon>
        <taxon>Fungi incertae sedis</taxon>
        <taxon>Chytridiomycota</taxon>
        <taxon>Chytridiomycota incertae sedis</taxon>
        <taxon>Chytridiomycetes</taxon>
        <taxon>Chytridiales</taxon>
        <taxon>Chytriomycetaceae</taxon>
        <taxon>Rhizoclosmatium</taxon>
    </lineage>
</organism>
<keyword evidence="4" id="KW-1185">Reference proteome</keyword>
<keyword evidence="2" id="KW-0472">Membrane</keyword>
<accession>A0A1Y2C8R5</accession>
<keyword evidence="2" id="KW-0812">Transmembrane</keyword>
<protein>
    <submittedName>
        <fullName evidence="3">Uncharacterized protein</fullName>
    </submittedName>
</protein>
<evidence type="ECO:0000256" key="1">
    <source>
        <dbReference type="SAM" id="MobiDB-lite"/>
    </source>
</evidence>
<keyword evidence="2" id="KW-1133">Transmembrane helix</keyword>
<proteinExistence type="predicted"/>
<comment type="caution">
    <text evidence="3">The sequence shown here is derived from an EMBL/GenBank/DDBJ whole genome shotgun (WGS) entry which is preliminary data.</text>
</comment>
<feature type="transmembrane region" description="Helical" evidence="2">
    <location>
        <begin position="226"/>
        <end position="245"/>
    </location>
</feature>
<feature type="transmembrane region" description="Helical" evidence="2">
    <location>
        <begin position="142"/>
        <end position="165"/>
    </location>
</feature>
<dbReference type="EMBL" id="MCGO01000025">
    <property type="protein sequence ID" value="ORY43422.1"/>
    <property type="molecule type" value="Genomic_DNA"/>
</dbReference>
<reference evidence="3 4" key="1">
    <citation type="submission" date="2016-07" db="EMBL/GenBank/DDBJ databases">
        <title>Pervasive Adenine N6-methylation of Active Genes in Fungi.</title>
        <authorList>
            <consortium name="DOE Joint Genome Institute"/>
            <person name="Mondo S.J."/>
            <person name="Dannebaum R.O."/>
            <person name="Kuo R.C."/>
            <person name="Labutti K."/>
            <person name="Haridas S."/>
            <person name="Kuo A."/>
            <person name="Salamov A."/>
            <person name="Ahrendt S.R."/>
            <person name="Lipzen A."/>
            <person name="Sullivan W."/>
            <person name="Andreopoulos W.B."/>
            <person name="Clum A."/>
            <person name="Lindquist E."/>
            <person name="Daum C."/>
            <person name="Ramamoorthy G.K."/>
            <person name="Gryganskyi A."/>
            <person name="Culley D."/>
            <person name="Magnuson J.K."/>
            <person name="James T.Y."/>
            <person name="O'Malley M.A."/>
            <person name="Stajich J.E."/>
            <person name="Spatafora J.W."/>
            <person name="Visel A."/>
            <person name="Grigoriev I.V."/>
        </authorList>
    </citation>
    <scope>NUCLEOTIDE SEQUENCE [LARGE SCALE GENOMIC DNA]</scope>
    <source>
        <strain evidence="3 4">JEL800</strain>
    </source>
</reference>